<dbReference type="PROSITE" id="PS51062">
    <property type="entry name" value="RUNT"/>
    <property type="match status" value="1"/>
</dbReference>
<evidence type="ECO:0000259" key="6">
    <source>
        <dbReference type="PROSITE" id="PS51062"/>
    </source>
</evidence>
<dbReference type="Gene3D" id="2.60.40.720">
    <property type="match status" value="1"/>
</dbReference>
<feature type="domain" description="Runt" evidence="6">
    <location>
        <begin position="30"/>
        <end position="159"/>
    </location>
</feature>
<dbReference type="GO" id="GO:0000981">
    <property type="term" value="F:DNA-binding transcription factor activity, RNA polymerase II-specific"/>
    <property type="evidence" value="ECO:0007669"/>
    <property type="project" value="TreeGrafter"/>
</dbReference>
<dbReference type="AlphaFoldDB" id="T2MEM6"/>
<dbReference type="PRINTS" id="PR00967">
    <property type="entry name" value="ONCOGENEAML1"/>
</dbReference>
<dbReference type="OrthoDB" id="10029800at2759"/>
<dbReference type="InterPro" id="IPR000040">
    <property type="entry name" value="AML1_Runt"/>
</dbReference>
<dbReference type="GO" id="GO:0000978">
    <property type="term" value="F:RNA polymerase II cis-regulatory region sequence-specific DNA binding"/>
    <property type="evidence" value="ECO:0007669"/>
    <property type="project" value="TreeGrafter"/>
</dbReference>
<dbReference type="SUPFAM" id="SSF49417">
    <property type="entry name" value="p53-like transcription factors"/>
    <property type="match status" value="1"/>
</dbReference>
<dbReference type="InterPro" id="IPR008967">
    <property type="entry name" value="p53-like_TF_DNA-bd_sf"/>
</dbReference>
<keyword evidence="3" id="KW-0804">Transcription</keyword>
<evidence type="ECO:0000256" key="5">
    <source>
        <dbReference type="SAM" id="MobiDB-lite"/>
    </source>
</evidence>
<comment type="subcellular location">
    <subcellularLocation>
        <location evidence="1">Nucleus</location>
    </subcellularLocation>
</comment>
<dbReference type="GO" id="GO:0005524">
    <property type="term" value="F:ATP binding"/>
    <property type="evidence" value="ECO:0007669"/>
    <property type="project" value="InterPro"/>
</dbReference>
<protein>
    <submittedName>
        <fullName evidence="7">Runt-related transcription factor 1</fullName>
    </submittedName>
</protein>
<keyword evidence="2" id="KW-0805">Transcription regulation</keyword>
<keyword evidence="4" id="KW-0539">Nucleus</keyword>
<evidence type="ECO:0000256" key="4">
    <source>
        <dbReference type="ARBA" id="ARBA00023242"/>
    </source>
</evidence>
<gene>
    <name evidence="7" type="primary">RUNX1</name>
</gene>
<dbReference type="GO" id="GO:0005634">
    <property type="term" value="C:nucleus"/>
    <property type="evidence" value="ECO:0007669"/>
    <property type="project" value="UniProtKB-SubCell"/>
</dbReference>
<organism evidence="7">
    <name type="scientific">Hydra vulgaris</name>
    <name type="common">Hydra</name>
    <name type="synonym">Hydra attenuata</name>
    <dbReference type="NCBI Taxonomy" id="6087"/>
    <lineage>
        <taxon>Eukaryota</taxon>
        <taxon>Metazoa</taxon>
        <taxon>Cnidaria</taxon>
        <taxon>Hydrozoa</taxon>
        <taxon>Hydroidolina</taxon>
        <taxon>Anthoathecata</taxon>
        <taxon>Aplanulata</taxon>
        <taxon>Hydridae</taxon>
        <taxon>Hydra</taxon>
    </lineage>
</organism>
<feature type="region of interest" description="Disordered" evidence="5">
    <location>
        <begin position="283"/>
        <end position="303"/>
    </location>
</feature>
<evidence type="ECO:0000256" key="2">
    <source>
        <dbReference type="ARBA" id="ARBA00023015"/>
    </source>
</evidence>
<dbReference type="PANTHER" id="PTHR11950:SF31">
    <property type="entry name" value="SEGMENTATION PROTEIN RUNT"/>
    <property type="match status" value="1"/>
</dbReference>
<evidence type="ECO:0000256" key="1">
    <source>
        <dbReference type="ARBA" id="ARBA00004123"/>
    </source>
</evidence>
<feature type="non-terminal residue" evidence="7">
    <location>
        <position position="1"/>
    </location>
</feature>
<sequence length="421" mass="46875">MSTMTLTQLDPHVGPMRGINRFKPDKATIINPETPQEGGGELVKTDSPNFVCSALPSHWRCNKTLPMAFKVIALSGDIPDGVTVTIFAGNDDNFSAELRNATAVMKNQVARFNDLRFVGRSGRGKTFTLTITVNSEPPQVATYTRAIKVTVDGPREPRRHRVRDGEGGFLDHYSFVSRVGEMGVDNFRQFSYIHGSPIATNSLSHMQPDVLIRSPPAWQHNFNGNVYGHNISPNSNESYSNIMDHDGYQQPNLALNLKLGNNDLSLQESFQNDVRCYNQLSQNRSSSINSNEPSSPSSLQSFQYSNNSSLHSFQGAHFPTPNHTHDQVSNSFLNNVTINNNYLMNLAPSGGSINIPFKSYSSQNISRAQEDINNNQLGHFYRSPFYETHGYAFQNNIKAYTSQINGGDDDGNSTPKVWRPY</sequence>
<proteinExistence type="evidence at transcript level"/>
<reference evidence="7" key="1">
    <citation type="journal article" date="2013" name="Genome Biol. Evol.">
        <title>Punctuated emergences of genetic and phenotypic innovations in eumetazoan, bilaterian, euteleostome, and hominidae ancestors.</title>
        <authorList>
            <person name="Wenger Y."/>
            <person name="Galliot B."/>
        </authorList>
    </citation>
    <scope>NUCLEOTIDE SEQUENCE</scope>
    <source>
        <tissue evidence="7">Whole animals</tissue>
    </source>
</reference>
<dbReference type="Pfam" id="PF00853">
    <property type="entry name" value="Runt"/>
    <property type="match status" value="1"/>
</dbReference>
<dbReference type="InterPro" id="IPR012346">
    <property type="entry name" value="p53/RUNT-type_TF_DNA-bd_sf"/>
</dbReference>
<evidence type="ECO:0000256" key="3">
    <source>
        <dbReference type="ARBA" id="ARBA00023163"/>
    </source>
</evidence>
<dbReference type="EMBL" id="HAAD01004180">
    <property type="protein sequence ID" value="CDG70412.1"/>
    <property type="molecule type" value="mRNA"/>
</dbReference>
<dbReference type="FunFam" id="2.60.40.720:FF:000001">
    <property type="entry name" value="Runt-related transcription factor"/>
    <property type="match status" value="1"/>
</dbReference>
<accession>T2MEM6</accession>
<evidence type="ECO:0000313" key="7">
    <source>
        <dbReference type="EMBL" id="CDG70412.1"/>
    </source>
</evidence>
<dbReference type="PANTHER" id="PTHR11950">
    <property type="entry name" value="RUNT RELATED"/>
    <property type="match status" value="1"/>
</dbReference>
<name>T2MEM6_HYDVU</name>
<dbReference type="InterPro" id="IPR013524">
    <property type="entry name" value="Runt_dom"/>
</dbReference>